<dbReference type="Pfam" id="PF04909">
    <property type="entry name" value="Amidohydro_2"/>
    <property type="match status" value="1"/>
</dbReference>
<dbReference type="GO" id="GO:0005737">
    <property type="term" value="C:cytoplasm"/>
    <property type="evidence" value="ECO:0007669"/>
    <property type="project" value="TreeGrafter"/>
</dbReference>
<dbReference type="InterPro" id="IPR032465">
    <property type="entry name" value="ACMSD"/>
</dbReference>
<dbReference type="GO" id="GO:0016787">
    <property type="term" value="F:hydrolase activity"/>
    <property type="evidence" value="ECO:0007669"/>
    <property type="project" value="InterPro"/>
</dbReference>
<protein>
    <submittedName>
        <fullName evidence="3">Amidohydrolase</fullName>
    </submittedName>
</protein>
<dbReference type="InterPro" id="IPR006680">
    <property type="entry name" value="Amidohydro-rel"/>
</dbReference>
<sequence length="196" mass="21784">VIPVGCVHPDDSDLADIVREALDDHGFLGIKLHCNVGRFHADDPRFDPLWEALRERGRLAIVHAGTAPQLDEWVGLKAIARVLVRFPGLKVQLPHLGMREWETALDLVERFDVWLDTANVLDSPLVLGDQARPFLARLREAALRFPDRILYGSDYPILEPPLGLGIERLRDLKLGDELTDRLLGGNAADLAAAAVR</sequence>
<gene>
    <name evidence="3" type="ORF">FJZ00_13665</name>
</gene>
<dbReference type="InterPro" id="IPR032466">
    <property type="entry name" value="Metal_Hydrolase"/>
</dbReference>
<organism evidence="3 4">
    <name type="scientific">Candidatus Tanganyikabacteria bacterium</name>
    <dbReference type="NCBI Taxonomy" id="2961651"/>
    <lineage>
        <taxon>Bacteria</taxon>
        <taxon>Bacillati</taxon>
        <taxon>Candidatus Sericytochromatia</taxon>
        <taxon>Candidatus Tanganyikabacteria</taxon>
    </lineage>
</organism>
<dbReference type="EMBL" id="VGJX01000906">
    <property type="protein sequence ID" value="MBM3276196.1"/>
    <property type="molecule type" value="Genomic_DNA"/>
</dbReference>
<evidence type="ECO:0000313" key="3">
    <source>
        <dbReference type="EMBL" id="MBM3276196.1"/>
    </source>
</evidence>
<evidence type="ECO:0000256" key="1">
    <source>
        <dbReference type="ARBA" id="ARBA00023239"/>
    </source>
</evidence>
<evidence type="ECO:0000259" key="2">
    <source>
        <dbReference type="Pfam" id="PF04909"/>
    </source>
</evidence>
<dbReference type="Proteomes" id="UP000703893">
    <property type="component" value="Unassembled WGS sequence"/>
</dbReference>
<dbReference type="GO" id="GO:0019748">
    <property type="term" value="P:secondary metabolic process"/>
    <property type="evidence" value="ECO:0007669"/>
    <property type="project" value="TreeGrafter"/>
</dbReference>
<keyword evidence="1" id="KW-0456">Lyase</keyword>
<dbReference type="PANTHER" id="PTHR21240">
    <property type="entry name" value="2-AMINO-3-CARBOXYLMUCONATE-6-SEMIALDEHYDE DECARBOXYLASE"/>
    <property type="match status" value="1"/>
</dbReference>
<dbReference type="Gene3D" id="3.20.20.140">
    <property type="entry name" value="Metal-dependent hydrolases"/>
    <property type="match status" value="1"/>
</dbReference>
<proteinExistence type="predicted"/>
<dbReference type="GO" id="GO:0016831">
    <property type="term" value="F:carboxy-lyase activity"/>
    <property type="evidence" value="ECO:0007669"/>
    <property type="project" value="InterPro"/>
</dbReference>
<feature type="domain" description="Amidohydrolase-related" evidence="2">
    <location>
        <begin position="5"/>
        <end position="190"/>
    </location>
</feature>
<dbReference type="SUPFAM" id="SSF51556">
    <property type="entry name" value="Metallo-dependent hydrolases"/>
    <property type="match status" value="1"/>
</dbReference>
<feature type="non-terminal residue" evidence="3">
    <location>
        <position position="1"/>
    </location>
</feature>
<dbReference type="PANTHER" id="PTHR21240:SF28">
    <property type="entry name" value="ISO-OROTATE DECARBOXYLASE (EUROFUNG)"/>
    <property type="match status" value="1"/>
</dbReference>
<dbReference type="AlphaFoldDB" id="A0A937X9S1"/>
<comment type="caution">
    <text evidence="3">The sequence shown here is derived from an EMBL/GenBank/DDBJ whole genome shotgun (WGS) entry which is preliminary data.</text>
</comment>
<accession>A0A937X9S1</accession>
<reference evidence="3 4" key="1">
    <citation type="submission" date="2019-03" db="EMBL/GenBank/DDBJ databases">
        <title>Lake Tanganyika Metagenome-Assembled Genomes (MAGs).</title>
        <authorList>
            <person name="Tran P."/>
        </authorList>
    </citation>
    <scope>NUCLEOTIDE SEQUENCE [LARGE SCALE GENOMIC DNA]</scope>
    <source>
        <strain evidence="3">K_DeepCast_65m_m2_236</strain>
    </source>
</reference>
<name>A0A937X9S1_9BACT</name>
<evidence type="ECO:0000313" key="4">
    <source>
        <dbReference type="Proteomes" id="UP000703893"/>
    </source>
</evidence>